<sequence>MVVLGQVDYDKFWCDMREAISLPKTGDKVNPGPGYFGHILGGQWFEIVVLWL</sequence>
<organism evidence="1 2">
    <name type="scientific">Hydnum rufescens UP504</name>
    <dbReference type="NCBI Taxonomy" id="1448309"/>
    <lineage>
        <taxon>Eukaryota</taxon>
        <taxon>Fungi</taxon>
        <taxon>Dikarya</taxon>
        <taxon>Basidiomycota</taxon>
        <taxon>Agaricomycotina</taxon>
        <taxon>Agaricomycetes</taxon>
        <taxon>Cantharellales</taxon>
        <taxon>Hydnaceae</taxon>
        <taxon>Hydnum</taxon>
    </lineage>
</organism>
<evidence type="ECO:0000313" key="2">
    <source>
        <dbReference type="Proteomes" id="UP000886523"/>
    </source>
</evidence>
<protein>
    <submittedName>
        <fullName evidence="1">Uncharacterized protein</fullName>
    </submittedName>
</protein>
<name>A0A9P6ADF2_9AGAM</name>
<reference evidence="1" key="1">
    <citation type="journal article" date="2020" name="Nat. Commun.">
        <title>Large-scale genome sequencing of mycorrhizal fungi provides insights into the early evolution of symbiotic traits.</title>
        <authorList>
            <person name="Miyauchi S."/>
            <person name="Kiss E."/>
            <person name="Kuo A."/>
            <person name="Drula E."/>
            <person name="Kohler A."/>
            <person name="Sanchez-Garcia M."/>
            <person name="Morin E."/>
            <person name="Andreopoulos B."/>
            <person name="Barry K.W."/>
            <person name="Bonito G."/>
            <person name="Buee M."/>
            <person name="Carver A."/>
            <person name="Chen C."/>
            <person name="Cichocki N."/>
            <person name="Clum A."/>
            <person name="Culley D."/>
            <person name="Crous P.W."/>
            <person name="Fauchery L."/>
            <person name="Girlanda M."/>
            <person name="Hayes R.D."/>
            <person name="Keri Z."/>
            <person name="LaButti K."/>
            <person name="Lipzen A."/>
            <person name="Lombard V."/>
            <person name="Magnuson J."/>
            <person name="Maillard F."/>
            <person name="Murat C."/>
            <person name="Nolan M."/>
            <person name="Ohm R.A."/>
            <person name="Pangilinan J."/>
            <person name="Pereira M.F."/>
            <person name="Perotto S."/>
            <person name="Peter M."/>
            <person name="Pfister S."/>
            <person name="Riley R."/>
            <person name="Sitrit Y."/>
            <person name="Stielow J.B."/>
            <person name="Szollosi G."/>
            <person name="Zifcakova L."/>
            <person name="Stursova M."/>
            <person name="Spatafora J.W."/>
            <person name="Tedersoo L."/>
            <person name="Vaario L.M."/>
            <person name="Yamada A."/>
            <person name="Yan M."/>
            <person name="Wang P."/>
            <person name="Xu J."/>
            <person name="Bruns T."/>
            <person name="Baldrian P."/>
            <person name="Vilgalys R."/>
            <person name="Dunand C."/>
            <person name="Henrissat B."/>
            <person name="Grigoriev I.V."/>
            <person name="Hibbett D."/>
            <person name="Nagy L.G."/>
            <person name="Martin F.M."/>
        </authorList>
    </citation>
    <scope>NUCLEOTIDE SEQUENCE</scope>
    <source>
        <strain evidence="1">UP504</strain>
    </source>
</reference>
<accession>A0A9P6ADF2</accession>
<proteinExistence type="predicted"/>
<comment type="caution">
    <text evidence="1">The sequence shown here is derived from an EMBL/GenBank/DDBJ whole genome shotgun (WGS) entry which is preliminary data.</text>
</comment>
<evidence type="ECO:0000313" key="1">
    <source>
        <dbReference type="EMBL" id="KAF9503689.1"/>
    </source>
</evidence>
<gene>
    <name evidence="1" type="ORF">BS47DRAFT_777717</name>
</gene>
<dbReference type="EMBL" id="MU129315">
    <property type="protein sequence ID" value="KAF9503689.1"/>
    <property type="molecule type" value="Genomic_DNA"/>
</dbReference>
<keyword evidence="2" id="KW-1185">Reference proteome</keyword>
<dbReference type="Proteomes" id="UP000886523">
    <property type="component" value="Unassembled WGS sequence"/>
</dbReference>
<dbReference type="AlphaFoldDB" id="A0A9P6ADF2"/>
<dbReference type="OrthoDB" id="2692071at2759"/>